<feature type="region of interest" description="Disordered" evidence="8">
    <location>
        <begin position="1"/>
        <end position="59"/>
    </location>
</feature>
<keyword evidence="3" id="KW-0813">Transport</keyword>
<comment type="similarity">
    <text evidence="2">Belongs to the FliH family.</text>
</comment>
<gene>
    <name evidence="10" type="ORF">COB67_12925</name>
</gene>
<dbReference type="AlphaFoldDB" id="A0A2A4SQG0"/>
<name>A0A2A4SQG0_9DELT</name>
<accession>A0A2A4SQG0</accession>
<evidence type="ECO:0000256" key="3">
    <source>
        <dbReference type="ARBA" id="ARBA00022448"/>
    </source>
</evidence>
<dbReference type="Proteomes" id="UP000218113">
    <property type="component" value="Unassembled WGS sequence"/>
</dbReference>
<dbReference type="GO" id="GO:0044781">
    <property type="term" value="P:bacterial-type flagellum organization"/>
    <property type="evidence" value="ECO:0007669"/>
    <property type="project" value="UniProtKB-KW"/>
</dbReference>
<proteinExistence type="inferred from homology"/>
<evidence type="ECO:0000256" key="4">
    <source>
        <dbReference type="ARBA" id="ARBA00022795"/>
    </source>
</evidence>
<feature type="compositionally biased region" description="Polar residues" evidence="8">
    <location>
        <begin position="35"/>
        <end position="59"/>
    </location>
</feature>
<dbReference type="Pfam" id="PF02108">
    <property type="entry name" value="FliH"/>
    <property type="match status" value="1"/>
</dbReference>
<dbReference type="GO" id="GO:0005829">
    <property type="term" value="C:cytosol"/>
    <property type="evidence" value="ECO:0007669"/>
    <property type="project" value="TreeGrafter"/>
</dbReference>
<protein>
    <recommendedName>
        <fullName evidence="9">Flagellar assembly protein FliH/Type III secretion system HrpE domain-containing protein</fullName>
    </recommendedName>
</protein>
<evidence type="ECO:0000313" key="11">
    <source>
        <dbReference type="Proteomes" id="UP000218113"/>
    </source>
</evidence>
<dbReference type="InterPro" id="IPR018035">
    <property type="entry name" value="Flagellar_FliH/T3SS_HrpE"/>
</dbReference>
<evidence type="ECO:0000259" key="9">
    <source>
        <dbReference type="Pfam" id="PF02108"/>
    </source>
</evidence>
<evidence type="ECO:0000256" key="6">
    <source>
        <dbReference type="ARBA" id="ARBA00023225"/>
    </source>
</evidence>
<evidence type="ECO:0000256" key="8">
    <source>
        <dbReference type="SAM" id="MobiDB-lite"/>
    </source>
</evidence>
<evidence type="ECO:0000313" key="10">
    <source>
        <dbReference type="EMBL" id="PCI23384.1"/>
    </source>
</evidence>
<dbReference type="InterPro" id="IPR051472">
    <property type="entry name" value="T3SS_Stator/FliH"/>
</dbReference>
<feature type="domain" description="Flagellar assembly protein FliH/Type III secretion system HrpE" evidence="9">
    <location>
        <begin position="159"/>
        <end position="287"/>
    </location>
</feature>
<evidence type="ECO:0000256" key="2">
    <source>
        <dbReference type="ARBA" id="ARBA00006602"/>
    </source>
</evidence>
<evidence type="ECO:0000256" key="7">
    <source>
        <dbReference type="SAM" id="Coils"/>
    </source>
</evidence>
<feature type="coiled-coil region" evidence="7">
    <location>
        <begin position="80"/>
        <end position="118"/>
    </location>
</feature>
<sequence>MSDFFVPPAFDEIDEPSSEAAQDFGAPEPDLSEFAPQQNFDDNQDSAEGSSEMPSHFSSGNFVQEETMLTNIEEYANRIKDNSDRQAANTREEADLLRAEVELELANALIVQREAEEEAQGIVASAHAEREQIISAGREEGFQQGLQEGQEQFQTQNQQNTAQVLSLLEELGDLRTHLLQQYENQIVELGLIVAQKVVHRDLSTEKEHVLNALQSTLQYFEGQGNIKIRINPVEYQFISEYQEDFAAFLDEDQAIRIKADNSVKPAAAVIESDFSAVKLDLEQQFEEMQRKLRECTEDRKALFR</sequence>
<dbReference type="EMBL" id="NVSR01000147">
    <property type="protein sequence ID" value="PCI23384.1"/>
    <property type="molecule type" value="Genomic_DNA"/>
</dbReference>
<keyword evidence="7" id="KW-0175">Coiled coil</keyword>
<dbReference type="PANTHER" id="PTHR34982:SF1">
    <property type="entry name" value="FLAGELLAR ASSEMBLY PROTEIN FLIH"/>
    <property type="match status" value="1"/>
</dbReference>
<dbReference type="GO" id="GO:0015031">
    <property type="term" value="P:protein transport"/>
    <property type="evidence" value="ECO:0007669"/>
    <property type="project" value="UniProtKB-KW"/>
</dbReference>
<organism evidence="10 11">
    <name type="scientific">SAR324 cluster bacterium</name>
    <dbReference type="NCBI Taxonomy" id="2024889"/>
    <lineage>
        <taxon>Bacteria</taxon>
        <taxon>Deltaproteobacteria</taxon>
        <taxon>SAR324 cluster</taxon>
    </lineage>
</organism>
<keyword evidence="6" id="KW-1006">Bacterial flagellum protein export</keyword>
<evidence type="ECO:0000256" key="1">
    <source>
        <dbReference type="ARBA" id="ARBA00003041"/>
    </source>
</evidence>
<keyword evidence="4" id="KW-1005">Bacterial flagellum biogenesis</keyword>
<dbReference type="PANTHER" id="PTHR34982">
    <property type="entry name" value="YOP PROTEINS TRANSLOCATION PROTEIN L"/>
    <property type="match status" value="1"/>
</dbReference>
<evidence type="ECO:0000256" key="5">
    <source>
        <dbReference type="ARBA" id="ARBA00022927"/>
    </source>
</evidence>
<comment type="function">
    <text evidence="1">Needed for flagellar regrowth and assembly.</text>
</comment>
<comment type="caution">
    <text evidence="10">The sequence shown here is derived from an EMBL/GenBank/DDBJ whole genome shotgun (WGS) entry which is preliminary data.</text>
</comment>
<reference evidence="11" key="1">
    <citation type="submission" date="2017-08" db="EMBL/GenBank/DDBJ databases">
        <title>A dynamic microbial community with high functional redundancy inhabits the cold, oxic subseafloor aquifer.</title>
        <authorList>
            <person name="Tully B.J."/>
            <person name="Wheat C.G."/>
            <person name="Glazer B.T."/>
            <person name="Huber J.A."/>
        </authorList>
    </citation>
    <scope>NUCLEOTIDE SEQUENCE [LARGE SCALE GENOMIC DNA]</scope>
</reference>
<keyword evidence="5" id="KW-0653">Protein transport</keyword>